<dbReference type="InterPro" id="IPR006697">
    <property type="entry name" value="RecC"/>
</dbReference>
<comment type="subunit">
    <text evidence="10">Heterotrimer of RecB, RecC and RecD. All subunits contribute to DNA-binding.</text>
</comment>
<comment type="caution">
    <text evidence="12">The sequence shown here is derived from an EMBL/GenBank/DDBJ whole genome shotgun (WGS) entry which is preliminary data.</text>
</comment>
<dbReference type="HAMAP" id="MF_01486">
    <property type="entry name" value="RecC"/>
    <property type="match status" value="1"/>
</dbReference>
<dbReference type="GO" id="GO:0008854">
    <property type="term" value="F:exodeoxyribonuclease V activity"/>
    <property type="evidence" value="ECO:0007669"/>
    <property type="project" value="InterPro"/>
</dbReference>
<dbReference type="Pfam" id="PF04257">
    <property type="entry name" value="Exonuc_V_gamma"/>
    <property type="match status" value="1"/>
</dbReference>
<evidence type="ECO:0000256" key="4">
    <source>
        <dbReference type="ARBA" id="ARBA00022801"/>
    </source>
</evidence>
<dbReference type="Gene3D" id="1.10.10.990">
    <property type="match status" value="1"/>
</dbReference>
<dbReference type="InterPro" id="IPR041500">
    <property type="entry name" value="RecC_C"/>
</dbReference>
<keyword evidence="7 10" id="KW-0067">ATP-binding</keyword>
<keyword evidence="9 10" id="KW-0234">DNA repair</keyword>
<evidence type="ECO:0000256" key="9">
    <source>
        <dbReference type="ARBA" id="ARBA00023204"/>
    </source>
</evidence>
<keyword evidence="6 10" id="KW-0269">Exonuclease</keyword>
<dbReference type="AlphaFoldDB" id="A0A1X0WEQ8"/>
<dbReference type="InterPro" id="IPR013986">
    <property type="entry name" value="DExx_box_DNA_helicase_dom_sf"/>
</dbReference>
<keyword evidence="13" id="KW-1185">Reference proteome</keyword>
<evidence type="ECO:0000256" key="6">
    <source>
        <dbReference type="ARBA" id="ARBA00022839"/>
    </source>
</evidence>
<dbReference type="Proteomes" id="UP000192536">
    <property type="component" value="Unassembled WGS sequence"/>
</dbReference>
<evidence type="ECO:0000256" key="8">
    <source>
        <dbReference type="ARBA" id="ARBA00023125"/>
    </source>
</evidence>
<comment type="similarity">
    <text evidence="10">Belongs to the RecC family.</text>
</comment>
<dbReference type="PANTHER" id="PTHR30591:SF1">
    <property type="entry name" value="RECBCD ENZYME SUBUNIT RECC"/>
    <property type="match status" value="1"/>
</dbReference>
<dbReference type="CDD" id="cd22353">
    <property type="entry name" value="RecC_C-like"/>
    <property type="match status" value="1"/>
</dbReference>
<dbReference type="GO" id="GO:0000724">
    <property type="term" value="P:double-strand break repair via homologous recombination"/>
    <property type="evidence" value="ECO:0007669"/>
    <property type="project" value="UniProtKB-UniRule"/>
</dbReference>
<dbReference type="SUPFAM" id="SSF52980">
    <property type="entry name" value="Restriction endonuclease-like"/>
    <property type="match status" value="1"/>
</dbReference>
<dbReference type="GO" id="GO:0009338">
    <property type="term" value="C:exodeoxyribonuclease V complex"/>
    <property type="evidence" value="ECO:0007669"/>
    <property type="project" value="InterPro"/>
</dbReference>
<dbReference type="RefSeq" id="WP_084912611.1">
    <property type="nucleotide sequence ID" value="NZ_CAUQAZ010000036.1"/>
</dbReference>
<dbReference type="InterPro" id="IPR011335">
    <property type="entry name" value="Restrct_endonuc-II-like"/>
</dbReference>
<evidence type="ECO:0000256" key="1">
    <source>
        <dbReference type="ARBA" id="ARBA00022722"/>
    </source>
</evidence>
<accession>A0A1X0WEQ8</accession>
<comment type="function">
    <text evidence="10">A helicase/nuclease that prepares dsDNA breaks (DSB) for recombinational DNA repair. Binds to DSBs and unwinds DNA via a highly rapid and processive ATP-dependent bidirectional helicase activity. Unwinds dsDNA until it encounters a Chi (crossover hotspot instigator) sequence from the 3' direction. Cuts ssDNA a few nucleotides 3' to the Chi site. The properties and activities of the enzyme are changed at Chi. The Chi-altered holoenzyme produces a long 3'-ssDNA overhang and facilitates RecA-binding to the ssDNA for homologous DNA recombination and repair. Holoenzyme degrades any linearized DNA that is unable to undergo homologous recombination. In the holoenzyme this subunit recognizes the wild-type Chi sequence, and when added to isolated RecB increases its ATP-dependent helicase processivity.</text>
</comment>
<dbReference type="SUPFAM" id="SSF52540">
    <property type="entry name" value="P-loop containing nucleoside triphosphate hydrolases"/>
    <property type="match status" value="2"/>
</dbReference>
<dbReference type="Pfam" id="PF17946">
    <property type="entry name" value="RecC_C"/>
    <property type="match status" value="1"/>
</dbReference>
<reference evidence="12 13" key="1">
    <citation type="journal article" date="2017" name="Int. J. Syst. Evol. Microbiol.">
        <title>Rouxiella badensis sp. nov. and Rouxiella silvae sp. nov. isolated from peat bog soil in Germany and emendation of the genus description.</title>
        <authorList>
            <person name="Le Fleche-Mateos A."/>
            <person name="Kugler J.H."/>
            <person name="Hansen S.H."/>
            <person name="Syldatk C."/>
            <person name="Hausmann R."/>
            <person name="Lomprez F."/>
            <person name="Vandenbogaert M."/>
            <person name="Manuguerra J.C."/>
            <person name="Grimont P.A."/>
        </authorList>
    </citation>
    <scope>NUCLEOTIDE SEQUENCE [LARGE SCALE GENOMIC DNA]</scope>
    <source>
        <strain evidence="12 13">DSM 100043</strain>
    </source>
</reference>
<evidence type="ECO:0000256" key="3">
    <source>
        <dbReference type="ARBA" id="ARBA00022763"/>
    </source>
</evidence>
<feature type="domain" description="RecC C-terminal" evidence="11">
    <location>
        <begin position="832"/>
        <end position="1049"/>
    </location>
</feature>
<dbReference type="Gene3D" id="1.10.10.160">
    <property type="match status" value="1"/>
</dbReference>
<evidence type="ECO:0000256" key="7">
    <source>
        <dbReference type="ARBA" id="ARBA00022840"/>
    </source>
</evidence>
<sequence>MFTVYHSNQLDLLKILTTRLIEGRPLDNPFEQEVILVQSPGMAQWLQMELAQSFGIAANIAFPLPATFIWDMFTQVLPGIPKESAFSKDAMTWKLMWLLPGKLSEPEFAPLQNYLTDDRDKRKIHQLAARVADLFDQYLVYRPEWLKTWQQGRLVDEELDPSQLWQAHLWRALCEYTEELEQPEWHRANLYERFIAALNKADVCPPGLPKRVFICGISALPPVYLQALQALGRHIDIHLMFTNPCRYYWGDIQNYAFLARLQSRRRRHYLESGETSLFRDPSQAQQLFNEEGEQNLSNPLLASWGKLGRDHMYLLSQVDEIQEVHAFVDVGDETLLHAIQQDMLDLEDRAVIGMTPETLNSSESKRRLQEGDDSLSVHICHSPQREVEVLHDNLLAMMEADKHLTPRDIIVMVADIDSYAPYIQAVFGNAPRERYLPFAISDRKASQSHPALQAFVSLLDLPQSRFTSEQVLALLEVPALATRFSIDEEGLRLLRQWVGESGIRWGLDDDNVRELALPATGQHTWHFGLTRMLLGYAMDSRAGDWQGVLPYDESTGLAAELAGHLAELLMQLSQWRIRLAQSRTLEDWLPICHELLSTFFSPEGETEIALALIEQQWQKVLNQGLAARYPDDVPLSILRDELASRLDQERISQRFLAGPINFCTLMPMRSIPFKVVCLLGMNDGIYPRTLPPLGFDLMAKQMKRGDRSRRDDDRYLFLEALLSAQDKLYISYIGRSIQDNSERYPSVLVSELLEYIGQSYCLEQDLSLNADESEKRVRQYLEHWHSRTPFDASNFDSTSEARSYAAEWLPAAGGQGKPLTDFTQPLSDLPLHEITLDNLLRFYRHPIKAFFQMRLNVSFVVEETELSDEEPFILDNLNRYQLNTQLLNALIEEQDASVLFNRIKASGGLPYGAFGEIFWNRQCEDMTELAEQVREARTESGSLELSLPIGDIQLTGWMHQVQSDGLLRWRPAALLARDGLLLWIEHVVYCANGGTGESRMFGRSGTAFHYANLNREEAMMQLQTLIEGYKQGLNSPLKLLGKSGWAWLDVCFDKQSGTISDDPEKQSKGLTKLAQAWQGDGRVPGEGQDPYVQRVMRQLDPENVEAIIAEAERFLLPVVQHNLA</sequence>
<dbReference type="STRING" id="1646377.BS640_11650"/>
<name>A0A1X0WEQ8_9GAMM</name>
<keyword evidence="8 10" id="KW-0238">DNA-binding</keyword>
<gene>
    <name evidence="10" type="primary">recC</name>
    <name evidence="12" type="ORF">BS640_11650</name>
</gene>
<evidence type="ECO:0000259" key="11">
    <source>
        <dbReference type="Pfam" id="PF17946"/>
    </source>
</evidence>
<evidence type="ECO:0000313" key="12">
    <source>
        <dbReference type="EMBL" id="ORJ25267.1"/>
    </source>
</evidence>
<organism evidence="12 13">
    <name type="scientific">Rouxiella badensis</name>
    <dbReference type="NCBI Taxonomy" id="1646377"/>
    <lineage>
        <taxon>Bacteria</taxon>
        <taxon>Pseudomonadati</taxon>
        <taxon>Pseudomonadota</taxon>
        <taxon>Gammaproteobacteria</taxon>
        <taxon>Enterobacterales</taxon>
        <taxon>Yersiniaceae</taxon>
        <taxon>Rouxiella</taxon>
    </lineage>
</organism>
<dbReference type="GO" id="GO:0005524">
    <property type="term" value="F:ATP binding"/>
    <property type="evidence" value="ECO:0007669"/>
    <property type="project" value="UniProtKB-UniRule"/>
</dbReference>
<keyword evidence="3 10" id="KW-0227">DNA damage</keyword>
<keyword evidence="1 10" id="KW-0540">Nuclease</keyword>
<dbReference type="NCBIfam" id="TIGR01450">
    <property type="entry name" value="recC"/>
    <property type="match status" value="1"/>
</dbReference>
<evidence type="ECO:0000256" key="2">
    <source>
        <dbReference type="ARBA" id="ARBA00022741"/>
    </source>
</evidence>
<dbReference type="PANTHER" id="PTHR30591">
    <property type="entry name" value="RECBCD ENZYME SUBUNIT RECC"/>
    <property type="match status" value="1"/>
</dbReference>
<evidence type="ECO:0000256" key="10">
    <source>
        <dbReference type="HAMAP-Rule" id="MF_01486"/>
    </source>
</evidence>
<evidence type="ECO:0000256" key="5">
    <source>
        <dbReference type="ARBA" id="ARBA00022806"/>
    </source>
</evidence>
<proteinExistence type="inferred from homology"/>
<dbReference type="NCBIfam" id="NF008289">
    <property type="entry name" value="PRK11069.1"/>
    <property type="match status" value="1"/>
</dbReference>
<dbReference type="InterPro" id="IPR027417">
    <property type="entry name" value="P-loop_NTPase"/>
</dbReference>
<dbReference type="GO" id="GO:0003678">
    <property type="term" value="F:DNA helicase activity"/>
    <property type="evidence" value="ECO:0007669"/>
    <property type="project" value="UniProtKB-UniRule"/>
</dbReference>
<dbReference type="Gene3D" id="3.40.50.300">
    <property type="entry name" value="P-loop containing nucleotide triphosphate hydrolases"/>
    <property type="match status" value="2"/>
</dbReference>
<dbReference type="FunFam" id="3.40.50.300:FF:001068">
    <property type="entry name" value="RecBCD enzyme subunit RecC"/>
    <property type="match status" value="1"/>
</dbReference>
<keyword evidence="5 10" id="KW-0347">Helicase</keyword>
<dbReference type="EMBL" id="MRWE01000017">
    <property type="protein sequence ID" value="ORJ25267.1"/>
    <property type="molecule type" value="Genomic_DNA"/>
</dbReference>
<evidence type="ECO:0000313" key="13">
    <source>
        <dbReference type="Proteomes" id="UP000192536"/>
    </source>
</evidence>
<dbReference type="FunFam" id="3.40.50.300:FF:001153">
    <property type="entry name" value="RecBCD enzyme subunit RecC"/>
    <property type="match status" value="1"/>
</dbReference>
<keyword evidence="2 10" id="KW-0547">Nucleotide-binding</keyword>
<dbReference type="PIRSF" id="PIRSF000980">
    <property type="entry name" value="RecC"/>
    <property type="match status" value="1"/>
</dbReference>
<protein>
    <recommendedName>
        <fullName evidence="10">RecBCD enzyme subunit RecC</fullName>
    </recommendedName>
    <alternativeName>
        <fullName evidence="10">Exonuclease V subunit RecC</fullName>
        <shortName evidence="10">ExoV subunit RecC</shortName>
    </alternativeName>
    <alternativeName>
        <fullName evidence="10">Helicase/nuclease RecBCD subunit RecC</fullName>
    </alternativeName>
</protein>
<keyword evidence="4 10" id="KW-0378">Hydrolase</keyword>
<dbReference type="GO" id="GO:0003677">
    <property type="term" value="F:DNA binding"/>
    <property type="evidence" value="ECO:0007669"/>
    <property type="project" value="UniProtKB-UniRule"/>
</dbReference>
<comment type="miscellaneous">
    <text evidence="10">In the RecBCD complex, RecB has a slow 3'-5' helicase, an exonuclease activity and loads RecA onto ssDNA, RecD has a fast 5'-3' helicase activity, while RecC stimulates the ATPase and processivity of the RecB helicase and contributes to recognition of the Chi site.</text>
</comment>
<dbReference type="Gene3D" id="3.40.50.10930">
    <property type="match status" value="1"/>
</dbReference>